<dbReference type="Proteomes" id="UP001596312">
    <property type="component" value="Unassembled WGS sequence"/>
</dbReference>
<feature type="compositionally biased region" description="Basic and acidic residues" evidence="1">
    <location>
        <begin position="153"/>
        <end position="177"/>
    </location>
</feature>
<evidence type="ECO:0000259" key="2">
    <source>
        <dbReference type="SMART" id="SM00988"/>
    </source>
</evidence>
<sequence>MSREVLGTIEELAEERAVHEEQGTLETVSVSERERNRSRFKTELGDGTELGVVLGDRELSPGDVLVEDDERMVVVEFERREVLVVSVPEMSWREALELGHHMGNQHWELAIRGDELLVPIAGERRLMERTLREELPDGAEIGVESVDPELFDDADRDHDHSHGGDDHGRSHDHDHGRNHGSAHAHGEH</sequence>
<dbReference type="SMART" id="SM00988">
    <property type="entry name" value="UreE_N"/>
    <property type="match status" value="1"/>
</dbReference>
<evidence type="ECO:0000313" key="4">
    <source>
        <dbReference type="Proteomes" id="UP001596312"/>
    </source>
</evidence>
<feature type="domain" description="UreE urease accessory N-terminal" evidence="2">
    <location>
        <begin position="5"/>
        <end position="73"/>
    </location>
</feature>
<evidence type="ECO:0000313" key="3">
    <source>
        <dbReference type="EMBL" id="MFC6905986.1"/>
    </source>
</evidence>
<dbReference type="Gene3D" id="2.60.260.20">
    <property type="entry name" value="Urease metallochaperone UreE, N-terminal domain"/>
    <property type="match status" value="1"/>
</dbReference>
<dbReference type="AlphaFoldDB" id="A0ABD5V8I6"/>
<protein>
    <submittedName>
        <fullName evidence="3">Urease accessory protein UreE</fullName>
    </submittedName>
</protein>
<dbReference type="InterPro" id="IPR036118">
    <property type="entry name" value="UreE_N_sf"/>
</dbReference>
<name>A0ABD5V8I6_9EURY</name>
<accession>A0ABD5V8I6</accession>
<keyword evidence="4" id="KW-1185">Reference proteome</keyword>
<feature type="region of interest" description="Disordered" evidence="1">
    <location>
        <begin position="151"/>
        <end position="188"/>
    </location>
</feature>
<comment type="caution">
    <text evidence="3">The sequence shown here is derived from an EMBL/GenBank/DDBJ whole genome shotgun (WGS) entry which is preliminary data.</text>
</comment>
<organism evidence="3 4">
    <name type="scientific">Halalkalicoccus tibetensis</name>
    <dbReference type="NCBI Taxonomy" id="175632"/>
    <lineage>
        <taxon>Archaea</taxon>
        <taxon>Methanobacteriati</taxon>
        <taxon>Methanobacteriota</taxon>
        <taxon>Stenosarchaea group</taxon>
        <taxon>Halobacteria</taxon>
        <taxon>Halobacteriales</taxon>
        <taxon>Halococcaceae</taxon>
        <taxon>Halalkalicoccus</taxon>
    </lineage>
</organism>
<dbReference type="Pfam" id="PF02814">
    <property type="entry name" value="UreE_N"/>
    <property type="match status" value="1"/>
</dbReference>
<dbReference type="SUPFAM" id="SSF69287">
    <property type="entry name" value="Urease metallochaperone UreE, N-terminal domain"/>
    <property type="match status" value="1"/>
</dbReference>
<proteinExistence type="predicted"/>
<reference evidence="3 4" key="1">
    <citation type="journal article" date="2019" name="Int. J. Syst. Evol. Microbiol.">
        <title>The Global Catalogue of Microorganisms (GCM) 10K type strain sequencing project: providing services to taxonomists for standard genome sequencing and annotation.</title>
        <authorList>
            <consortium name="The Broad Institute Genomics Platform"/>
            <consortium name="The Broad Institute Genome Sequencing Center for Infectious Disease"/>
            <person name="Wu L."/>
            <person name="Ma J."/>
        </authorList>
    </citation>
    <scope>NUCLEOTIDE SEQUENCE [LARGE SCALE GENOMIC DNA]</scope>
    <source>
        <strain evidence="3 4">CGMCC 1.3240</strain>
    </source>
</reference>
<gene>
    <name evidence="3" type="ORF">ACFQGH_12365</name>
</gene>
<dbReference type="InterPro" id="IPR007864">
    <property type="entry name" value="UreE_C_dom"/>
</dbReference>
<dbReference type="Pfam" id="PF05194">
    <property type="entry name" value="UreE_C"/>
    <property type="match status" value="1"/>
</dbReference>
<dbReference type="InterPro" id="IPR004029">
    <property type="entry name" value="UreE_N"/>
</dbReference>
<dbReference type="EMBL" id="JBHSXQ010000003">
    <property type="protein sequence ID" value="MFC6905986.1"/>
    <property type="molecule type" value="Genomic_DNA"/>
</dbReference>
<evidence type="ECO:0000256" key="1">
    <source>
        <dbReference type="SAM" id="MobiDB-lite"/>
    </source>
</evidence>
<dbReference type="RefSeq" id="WP_340604514.1">
    <property type="nucleotide sequence ID" value="NZ_JBBMXV010000003.1"/>
</dbReference>